<feature type="compositionally biased region" description="Gly residues" evidence="5">
    <location>
        <begin position="1"/>
        <end position="20"/>
    </location>
</feature>
<keyword evidence="1" id="KW-0808">Transferase</keyword>
<dbReference type="EMBL" id="JAAGNC010000170">
    <property type="protein sequence ID" value="NEC60358.1"/>
    <property type="molecule type" value="Genomic_DNA"/>
</dbReference>
<evidence type="ECO:0000256" key="5">
    <source>
        <dbReference type="SAM" id="MobiDB-lite"/>
    </source>
</evidence>
<comment type="caution">
    <text evidence="8">The sequence shown here is derived from an EMBL/GenBank/DDBJ whole genome shotgun (WGS) entry which is preliminary data.</text>
</comment>
<evidence type="ECO:0000313" key="8">
    <source>
        <dbReference type="EMBL" id="NEC60358.1"/>
    </source>
</evidence>
<dbReference type="InterPro" id="IPR050482">
    <property type="entry name" value="Sensor_HK_TwoCompSys"/>
</dbReference>
<evidence type="ECO:0000256" key="2">
    <source>
        <dbReference type="ARBA" id="ARBA00022777"/>
    </source>
</evidence>
<keyword evidence="9" id="KW-1185">Reference proteome</keyword>
<dbReference type="InterPro" id="IPR005467">
    <property type="entry name" value="His_kinase_dom"/>
</dbReference>
<dbReference type="InterPro" id="IPR003594">
    <property type="entry name" value="HATPase_dom"/>
</dbReference>
<protein>
    <submittedName>
        <fullName evidence="8">Sensor histidine kinase</fullName>
    </submittedName>
</protein>
<dbReference type="PROSITE" id="PS50109">
    <property type="entry name" value="HIS_KIN"/>
    <property type="match status" value="1"/>
</dbReference>
<keyword evidence="4" id="KW-0175">Coiled coil</keyword>
<evidence type="ECO:0000256" key="3">
    <source>
        <dbReference type="ARBA" id="ARBA00023012"/>
    </source>
</evidence>
<dbReference type="Pfam" id="PF07730">
    <property type="entry name" value="HisKA_3"/>
    <property type="match status" value="1"/>
</dbReference>
<evidence type="ECO:0000256" key="6">
    <source>
        <dbReference type="SAM" id="Phobius"/>
    </source>
</evidence>
<keyword evidence="3" id="KW-0902">Two-component regulatory system</keyword>
<feature type="compositionally biased region" description="Basic and acidic residues" evidence="5">
    <location>
        <begin position="21"/>
        <end position="31"/>
    </location>
</feature>
<feature type="coiled-coil region" evidence="4">
    <location>
        <begin position="200"/>
        <end position="227"/>
    </location>
</feature>
<evidence type="ECO:0000256" key="4">
    <source>
        <dbReference type="SAM" id="Coils"/>
    </source>
</evidence>
<accession>A0ABX0C687</accession>
<feature type="transmembrane region" description="Helical" evidence="6">
    <location>
        <begin position="43"/>
        <end position="63"/>
    </location>
</feature>
<organism evidence="8 9">
    <name type="scientific">Amycolatopsis rubida</name>
    <dbReference type="NCBI Taxonomy" id="112413"/>
    <lineage>
        <taxon>Bacteria</taxon>
        <taxon>Bacillati</taxon>
        <taxon>Actinomycetota</taxon>
        <taxon>Actinomycetes</taxon>
        <taxon>Pseudonocardiales</taxon>
        <taxon>Pseudonocardiaceae</taxon>
        <taxon>Amycolatopsis</taxon>
    </lineage>
</organism>
<dbReference type="CDD" id="cd16917">
    <property type="entry name" value="HATPase_UhpB-NarQ-NarX-like"/>
    <property type="match status" value="1"/>
</dbReference>
<proteinExistence type="predicted"/>
<keyword evidence="2 8" id="KW-0418">Kinase</keyword>
<feature type="transmembrane region" description="Helical" evidence="6">
    <location>
        <begin position="168"/>
        <end position="190"/>
    </location>
</feature>
<keyword evidence="6" id="KW-0472">Membrane</keyword>
<dbReference type="Gene3D" id="1.20.5.1930">
    <property type="match status" value="1"/>
</dbReference>
<keyword evidence="6" id="KW-1133">Transmembrane helix</keyword>
<dbReference type="Pfam" id="PF02518">
    <property type="entry name" value="HATPase_c"/>
    <property type="match status" value="1"/>
</dbReference>
<dbReference type="InterPro" id="IPR036890">
    <property type="entry name" value="HATPase_C_sf"/>
</dbReference>
<dbReference type="PANTHER" id="PTHR24421:SF62">
    <property type="entry name" value="SENSORY TRANSDUCTION HISTIDINE KINASE"/>
    <property type="match status" value="1"/>
</dbReference>
<dbReference type="PANTHER" id="PTHR24421">
    <property type="entry name" value="NITRATE/NITRITE SENSOR PROTEIN NARX-RELATED"/>
    <property type="match status" value="1"/>
</dbReference>
<name>A0ABX0C687_9PSEU</name>
<dbReference type="InterPro" id="IPR011712">
    <property type="entry name" value="Sig_transdc_His_kin_sub3_dim/P"/>
</dbReference>
<feature type="transmembrane region" description="Helical" evidence="6">
    <location>
        <begin position="104"/>
        <end position="131"/>
    </location>
</feature>
<feature type="transmembrane region" description="Helical" evidence="6">
    <location>
        <begin position="70"/>
        <end position="89"/>
    </location>
</feature>
<evidence type="ECO:0000259" key="7">
    <source>
        <dbReference type="PROSITE" id="PS50109"/>
    </source>
</evidence>
<gene>
    <name evidence="8" type="ORF">G3I59_33410</name>
</gene>
<feature type="region of interest" description="Disordered" evidence="5">
    <location>
        <begin position="1"/>
        <end position="31"/>
    </location>
</feature>
<dbReference type="SMART" id="SM00387">
    <property type="entry name" value="HATPase_c"/>
    <property type="match status" value="1"/>
</dbReference>
<dbReference type="GO" id="GO:0016301">
    <property type="term" value="F:kinase activity"/>
    <property type="evidence" value="ECO:0007669"/>
    <property type="project" value="UniProtKB-KW"/>
</dbReference>
<reference evidence="8 9" key="1">
    <citation type="submission" date="2020-01" db="EMBL/GenBank/DDBJ databases">
        <title>Insect and environment-associated Actinomycetes.</title>
        <authorList>
            <person name="Currrie C."/>
            <person name="Chevrette M."/>
            <person name="Carlson C."/>
            <person name="Stubbendieck R."/>
            <person name="Wendt-Pienkowski E."/>
        </authorList>
    </citation>
    <scope>NUCLEOTIDE SEQUENCE [LARGE SCALE GENOMIC DNA]</scope>
    <source>
        <strain evidence="8 9">SID8386</strain>
    </source>
</reference>
<evidence type="ECO:0000313" key="9">
    <source>
        <dbReference type="Proteomes" id="UP000470404"/>
    </source>
</evidence>
<dbReference type="Proteomes" id="UP000470404">
    <property type="component" value="Unassembled WGS sequence"/>
</dbReference>
<evidence type="ECO:0000256" key="1">
    <source>
        <dbReference type="ARBA" id="ARBA00022679"/>
    </source>
</evidence>
<dbReference type="Gene3D" id="3.30.565.10">
    <property type="entry name" value="Histidine kinase-like ATPase, C-terminal domain"/>
    <property type="match status" value="1"/>
</dbReference>
<feature type="domain" description="Histidine kinase" evidence="7">
    <location>
        <begin position="336"/>
        <end position="421"/>
    </location>
</feature>
<dbReference type="PIRSF" id="PIRSF037434">
    <property type="entry name" value="STHK_ChrS"/>
    <property type="match status" value="1"/>
</dbReference>
<sequence length="421" mass="44341">MGASEGGAGAGGVVRGGPGAREGDVPVDERSEVNQADAWERSYWSWEVLFAVAYVATALLVLFSSDRPTTAKIVAEAALAAIVAGYLAVGRRLVQSAHSGRAHIAAAVLIALMSTAMLATTTASFALFIACPLLFMLLELRPAAVATTLLILFEPVSGVLNGGWNGQLLSILLPMTAILITFSLLAGKFATDVLRESHARAELIRELESSQAEVARLSREAGTAAERERLAREIHDTLAQGFTSIITLTQAIESELDTDLSTVRKHLALAGRTARENLAEARAMVAALAPSDLATGSLPEAIRRQADRLAEELGIPVECAVDEGLPPLSTAVEVVLLRAAQEALSNVRKHSGAALVRVRLSAVDGAIRLRVEDNGRGFTPDADVFGFGLRGMRSRAEQVGGTLEVRTGANGGTELELEVPV</sequence>
<dbReference type="InterPro" id="IPR017205">
    <property type="entry name" value="Sig_transdc_His_kinase_ChrS"/>
</dbReference>
<dbReference type="SUPFAM" id="SSF55874">
    <property type="entry name" value="ATPase domain of HSP90 chaperone/DNA topoisomerase II/histidine kinase"/>
    <property type="match status" value="1"/>
</dbReference>
<keyword evidence="6" id="KW-0812">Transmembrane</keyword>